<evidence type="ECO:0000313" key="12">
    <source>
        <dbReference type="Proteomes" id="UP000070080"/>
    </source>
</evidence>
<dbReference type="InterPro" id="IPR025121">
    <property type="entry name" value="GTPase_HflX_N"/>
</dbReference>
<feature type="coiled-coil region" evidence="9">
    <location>
        <begin position="186"/>
        <end position="213"/>
    </location>
</feature>
<dbReference type="InterPro" id="IPR032305">
    <property type="entry name" value="GTP-bd_M"/>
</dbReference>
<keyword evidence="5 6" id="KW-0342">GTP-binding</keyword>
<comment type="cofactor">
    <cofactor evidence="8">
        <name>Mg(2+)</name>
        <dbReference type="ChEBI" id="CHEBI:18420"/>
    </cofactor>
</comment>
<dbReference type="NCBIfam" id="TIGR03156">
    <property type="entry name" value="GTP_HflX"/>
    <property type="match status" value="1"/>
</dbReference>
<keyword evidence="2 8" id="KW-0479">Metal-binding</keyword>
<dbReference type="PANTHER" id="PTHR10229">
    <property type="entry name" value="GTP-BINDING PROTEIN HFLX"/>
    <property type="match status" value="1"/>
</dbReference>
<dbReference type="GO" id="GO:0005525">
    <property type="term" value="F:GTP binding"/>
    <property type="evidence" value="ECO:0007669"/>
    <property type="project" value="UniProtKB-UniRule"/>
</dbReference>
<dbReference type="RefSeq" id="WP_066714380.1">
    <property type="nucleotide sequence ID" value="NZ_JARFNM010000001.1"/>
</dbReference>
<keyword evidence="1 6" id="KW-0963">Cytoplasm</keyword>
<evidence type="ECO:0000256" key="4">
    <source>
        <dbReference type="ARBA" id="ARBA00022842"/>
    </source>
</evidence>
<evidence type="ECO:0000256" key="3">
    <source>
        <dbReference type="ARBA" id="ARBA00022741"/>
    </source>
</evidence>
<dbReference type="InterPro" id="IPR006073">
    <property type="entry name" value="GTP-bd"/>
</dbReference>
<dbReference type="GO" id="GO:0043022">
    <property type="term" value="F:ribosome binding"/>
    <property type="evidence" value="ECO:0007669"/>
    <property type="project" value="TreeGrafter"/>
</dbReference>
<evidence type="ECO:0000256" key="5">
    <source>
        <dbReference type="ARBA" id="ARBA00023134"/>
    </source>
</evidence>
<keyword evidence="12" id="KW-1185">Reference proteome</keyword>
<comment type="subcellular location">
    <subcellularLocation>
        <location evidence="6">Cytoplasm</location>
    </subcellularLocation>
    <text evidence="6">May associate with membranes.</text>
</comment>
<dbReference type="PATRIC" id="fig|1497955.3.peg.958"/>
<dbReference type="InterPro" id="IPR016496">
    <property type="entry name" value="GTPase_HflX"/>
</dbReference>
<accession>A0A133YAE1</accession>
<feature type="binding site" evidence="7">
    <location>
        <begin position="273"/>
        <end position="276"/>
    </location>
    <ligand>
        <name>GTP</name>
        <dbReference type="ChEBI" id="CHEBI:37565"/>
    </ligand>
</feature>
<dbReference type="STRING" id="1497955.HMPREF1872_00987"/>
<keyword evidence="4 8" id="KW-0460">Magnesium</keyword>
<feature type="domain" description="Hflx-type G" evidence="10">
    <location>
        <begin position="219"/>
        <end position="395"/>
    </location>
</feature>
<organism evidence="11 12">
    <name type="scientific">Amygdalobacter nucleatus</name>
    <dbReference type="NCBI Taxonomy" id="3029274"/>
    <lineage>
        <taxon>Bacteria</taxon>
        <taxon>Bacillati</taxon>
        <taxon>Bacillota</taxon>
        <taxon>Clostridia</taxon>
        <taxon>Eubacteriales</taxon>
        <taxon>Oscillospiraceae</taxon>
        <taxon>Amygdalobacter</taxon>
    </lineage>
</organism>
<dbReference type="InterPro" id="IPR030394">
    <property type="entry name" value="G_HFLX_dom"/>
</dbReference>
<comment type="caution">
    <text evidence="11">The sequence shown here is derived from an EMBL/GenBank/DDBJ whole genome shotgun (WGS) entry which is preliminary data.</text>
</comment>
<reference evidence="12" key="1">
    <citation type="submission" date="2016-01" db="EMBL/GenBank/DDBJ databases">
        <authorList>
            <person name="Mitreva M."/>
            <person name="Pepin K.H."/>
            <person name="Mihindukulasuriya K.A."/>
            <person name="Fulton R."/>
            <person name="Fronick C."/>
            <person name="O'Laughlin M."/>
            <person name="Miner T."/>
            <person name="Herter B."/>
            <person name="Rosa B.A."/>
            <person name="Cordes M."/>
            <person name="Tomlinson C."/>
            <person name="Wollam A."/>
            <person name="Palsikar V.B."/>
            <person name="Mardis E.R."/>
            <person name="Wilson R.K."/>
        </authorList>
    </citation>
    <scope>NUCLEOTIDE SEQUENCE [LARGE SCALE GENOMIC DNA]</scope>
    <source>
        <strain evidence="12">KA00274</strain>
    </source>
</reference>
<evidence type="ECO:0000256" key="8">
    <source>
        <dbReference type="PIRSR" id="PIRSR006809-2"/>
    </source>
</evidence>
<dbReference type="GO" id="GO:0005737">
    <property type="term" value="C:cytoplasm"/>
    <property type="evidence" value="ECO:0007669"/>
    <property type="project" value="UniProtKB-SubCell"/>
</dbReference>
<proteinExistence type="inferred from homology"/>
<evidence type="ECO:0000256" key="9">
    <source>
        <dbReference type="SAM" id="Coils"/>
    </source>
</evidence>
<evidence type="ECO:0000256" key="1">
    <source>
        <dbReference type="ARBA" id="ARBA00022490"/>
    </source>
</evidence>
<dbReference type="OrthoDB" id="9812272at2"/>
<dbReference type="HAMAP" id="MF_00900">
    <property type="entry name" value="GTPase_HflX"/>
    <property type="match status" value="1"/>
</dbReference>
<feature type="binding site" evidence="7">
    <location>
        <begin position="225"/>
        <end position="232"/>
    </location>
    <ligand>
        <name>GTP</name>
        <dbReference type="ChEBI" id="CHEBI:37565"/>
    </ligand>
</feature>
<keyword evidence="3 6" id="KW-0547">Nucleotide-binding</keyword>
<evidence type="ECO:0000256" key="6">
    <source>
        <dbReference type="HAMAP-Rule" id="MF_00900"/>
    </source>
</evidence>
<dbReference type="AlphaFoldDB" id="A0A133YAE1"/>
<dbReference type="Gene3D" id="3.40.50.300">
    <property type="entry name" value="P-loop containing nucleotide triphosphate hydrolases"/>
    <property type="match status" value="1"/>
</dbReference>
<dbReference type="PROSITE" id="PS51705">
    <property type="entry name" value="G_HFLX"/>
    <property type="match status" value="1"/>
</dbReference>
<dbReference type="EMBL" id="LSCV01000031">
    <property type="protein sequence ID" value="KXB40176.1"/>
    <property type="molecule type" value="Genomic_DNA"/>
</dbReference>
<dbReference type="InterPro" id="IPR027417">
    <property type="entry name" value="P-loop_NTPase"/>
</dbReference>
<name>A0A133YAE1_9FIRM</name>
<dbReference type="GO" id="GO:0046872">
    <property type="term" value="F:metal ion binding"/>
    <property type="evidence" value="ECO:0007669"/>
    <property type="project" value="UniProtKB-KW"/>
</dbReference>
<dbReference type="Proteomes" id="UP000070080">
    <property type="component" value="Unassembled WGS sequence"/>
</dbReference>
<dbReference type="Pfam" id="PF01926">
    <property type="entry name" value="MMR_HSR1"/>
    <property type="match status" value="1"/>
</dbReference>
<evidence type="ECO:0000313" key="11">
    <source>
        <dbReference type="EMBL" id="KXB40176.1"/>
    </source>
</evidence>
<dbReference type="FunFam" id="3.40.50.11060:FF:000001">
    <property type="entry name" value="GTPase HflX"/>
    <property type="match status" value="1"/>
</dbReference>
<feature type="binding site" evidence="8">
    <location>
        <position position="232"/>
    </location>
    <ligand>
        <name>Mg(2+)</name>
        <dbReference type="ChEBI" id="CHEBI:18420"/>
    </ligand>
</feature>
<dbReference type="Pfam" id="PF16360">
    <property type="entry name" value="GTP-bdg_M"/>
    <property type="match status" value="1"/>
</dbReference>
<dbReference type="PIRSF" id="PIRSF006809">
    <property type="entry name" value="GTP-binding_hflX_prd"/>
    <property type="match status" value="1"/>
</dbReference>
<comment type="subunit">
    <text evidence="6">Monomer. Associates with the 50S ribosomal subunit.</text>
</comment>
<feature type="binding site" evidence="7">
    <location>
        <begin position="373"/>
        <end position="375"/>
    </location>
    <ligand>
        <name>GTP</name>
        <dbReference type="ChEBI" id="CHEBI:37565"/>
    </ligand>
</feature>
<dbReference type="Pfam" id="PF13167">
    <property type="entry name" value="GTP-bdg_N"/>
    <property type="match status" value="1"/>
</dbReference>
<dbReference type="SUPFAM" id="SSF52540">
    <property type="entry name" value="P-loop containing nucleoside triphosphate hydrolases"/>
    <property type="match status" value="1"/>
</dbReference>
<feature type="binding site" evidence="7">
    <location>
        <begin position="339"/>
        <end position="342"/>
    </location>
    <ligand>
        <name>GTP</name>
        <dbReference type="ChEBI" id="CHEBI:37565"/>
    </ligand>
</feature>
<comment type="similarity">
    <text evidence="6">Belongs to the TRAFAC class OBG-HflX-like GTPase superfamily. HflX GTPase family.</text>
</comment>
<sequence length="399" mass="44527">MANKKGANRADSTLFAKINSLQEEAEKAICFSVCLTTKGQTEAIVEASLDELSELANTAGAEVLAKIYQKRAKIDSRYYIGVGKLEEIKVLAEQVEANCLICDDELSPAQLRNIEEFTQMKIVDRSLLILDIFAKRAKSSEGKLQVALAQAKYRLPRIQFMQGFNSRLAGGIGTRGPGESLKETDRRHIQARINTLQQKLVELGRKRQIVREQRRKSALTIAVVGYTNAGKSSLINRLCKSDLYAEDKVFATLDPACRHLWLEDLSCDCLLIDTVGFIRKLPHHLVEAFKSTLEEAAQADFLLLVLDVADVQAEAELDVVLSLLEEIGASHLPRVYVANKFDEFNYDLSQVDSSLLAKLHALSFDDKSLFFTSVKEQRGLNELKAALQAKLKKILQKNN</sequence>
<evidence type="ECO:0000256" key="2">
    <source>
        <dbReference type="ARBA" id="ARBA00022723"/>
    </source>
</evidence>
<comment type="function">
    <text evidence="6">GTPase that associates with the 50S ribosomal subunit and may have a role during protein synthesis or ribosome biogenesis.</text>
</comment>
<dbReference type="InterPro" id="IPR042108">
    <property type="entry name" value="GTPase_HflX_N_sf"/>
</dbReference>
<dbReference type="Gene3D" id="6.10.250.2860">
    <property type="match status" value="1"/>
</dbReference>
<dbReference type="CDD" id="cd01878">
    <property type="entry name" value="HflX"/>
    <property type="match status" value="1"/>
</dbReference>
<dbReference type="Gene3D" id="3.40.50.11060">
    <property type="entry name" value="GTPase HflX, N-terminal domain"/>
    <property type="match status" value="1"/>
</dbReference>
<feature type="binding site" evidence="7">
    <location>
        <begin position="250"/>
        <end position="254"/>
    </location>
    <ligand>
        <name>GTP</name>
        <dbReference type="ChEBI" id="CHEBI:37565"/>
    </ligand>
</feature>
<evidence type="ECO:0000259" key="10">
    <source>
        <dbReference type="PROSITE" id="PS51705"/>
    </source>
</evidence>
<protein>
    <recommendedName>
        <fullName evidence="6">GTPase HflX</fullName>
    </recommendedName>
    <alternativeName>
        <fullName evidence="6">GTP-binding protein HflX</fullName>
    </alternativeName>
</protein>
<gene>
    <name evidence="6" type="primary">hflX</name>
    <name evidence="11" type="ORF">HMPREF1872_00987</name>
</gene>
<keyword evidence="9" id="KW-0175">Coiled coil</keyword>
<evidence type="ECO:0000256" key="7">
    <source>
        <dbReference type="PIRSR" id="PIRSR006809-1"/>
    </source>
</evidence>
<dbReference type="GO" id="GO:0003924">
    <property type="term" value="F:GTPase activity"/>
    <property type="evidence" value="ECO:0007669"/>
    <property type="project" value="UniProtKB-UniRule"/>
</dbReference>
<dbReference type="PANTHER" id="PTHR10229:SF0">
    <property type="entry name" value="GTP-BINDING PROTEIN 6-RELATED"/>
    <property type="match status" value="1"/>
</dbReference>
<feature type="binding site" evidence="8">
    <location>
        <position position="252"/>
    </location>
    <ligand>
        <name>Mg(2+)</name>
        <dbReference type="ChEBI" id="CHEBI:18420"/>
    </ligand>
</feature>